<name>A0A1F8B9A3_9BACT</name>
<comment type="caution">
    <text evidence="4">The sequence shown here is derived from an EMBL/GenBank/DDBJ whole genome shotgun (WGS) entry which is preliminary data.</text>
</comment>
<proteinExistence type="inferred from homology"/>
<dbReference type="PRINTS" id="PR00081">
    <property type="entry name" value="GDHRDH"/>
</dbReference>
<dbReference type="PANTHER" id="PTHR44196">
    <property type="entry name" value="DEHYDROGENASE/REDUCTASE SDR FAMILY MEMBER 7B"/>
    <property type="match status" value="1"/>
</dbReference>
<dbReference type="InterPro" id="IPR002347">
    <property type="entry name" value="SDR_fam"/>
</dbReference>
<dbReference type="SMART" id="SM00822">
    <property type="entry name" value="PKS_KR"/>
    <property type="match status" value="1"/>
</dbReference>
<sequence>MELQGKIAVVAGASGGIGRELSRALAKQGAHVFLVGRREEVLEALKRDIEEKGGKANVYLADLANEESVSGLTKSIEQKFGRVDILFNAQGIGIYKKFPDITFEDWKRQMVVNVDSVFLLSQKLLPLLEKSDKAYVISMGSGMGKVAVPGRSPYCASKFALRGLMLSLAKEYRKTHIRFVILTLGSVLTAFGPLSLEEKIEKQKEGKRYLDPVWLAEHIVTKLKHDTLFPETSIYPKHYLEESRRGKT</sequence>
<dbReference type="GO" id="GO:0016491">
    <property type="term" value="F:oxidoreductase activity"/>
    <property type="evidence" value="ECO:0007669"/>
    <property type="project" value="UniProtKB-KW"/>
</dbReference>
<evidence type="ECO:0000313" key="4">
    <source>
        <dbReference type="EMBL" id="OGM60613.1"/>
    </source>
</evidence>
<evidence type="ECO:0000256" key="1">
    <source>
        <dbReference type="ARBA" id="ARBA00006484"/>
    </source>
</evidence>
<dbReference type="GO" id="GO:0016020">
    <property type="term" value="C:membrane"/>
    <property type="evidence" value="ECO:0007669"/>
    <property type="project" value="TreeGrafter"/>
</dbReference>
<dbReference type="CDD" id="cd05233">
    <property type="entry name" value="SDR_c"/>
    <property type="match status" value="1"/>
</dbReference>
<dbReference type="Gene3D" id="3.40.50.720">
    <property type="entry name" value="NAD(P)-binding Rossmann-like Domain"/>
    <property type="match status" value="1"/>
</dbReference>
<dbReference type="Pfam" id="PF00106">
    <property type="entry name" value="adh_short"/>
    <property type="match status" value="1"/>
</dbReference>
<evidence type="ECO:0000256" key="2">
    <source>
        <dbReference type="ARBA" id="ARBA00023002"/>
    </source>
</evidence>
<dbReference type="InterPro" id="IPR036291">
    <property type="entry name" value="NAD(P)-bd_dom_sf"/>
</dbReference>
<dbReference type="SUPFAM" id="SSF51735">
    <property type="entry name" value="NAD(P)-binding Rossmann-fold domains"/>
    <property type="match status" value="1"/>
</dbReference>
<evidence type="ECO:0000313" key="5">
    <source>
        <dbReference type="Proteomes" id="UP000176404"/>
    </source>
</evidence>
<dbReference type="InterPro" id="IPR057326">
    <property type="entry name" value="KR_dom"/>
</dbReference>
<protein>
    <recommendedName>
        <fullName evidence="3">Ketoreductase domain-containing protein</fullName>
    </recommendedName>
</protein>
<organism evidence="4 5">
    <name type="scientific">Candidatus Woesebacteria bacterium RIFCSPLOWO2_01_FULL_39_10b</name>
    <dbReference type="NCBI Taxonomy" id="1802517"/>
    <lineage>
        <taxon>Bacteria</taxon>
        <taxon>Candidatus Woeseibacteriota</taxon>
    </lineage>
</organism>
<dbReference type="InterPro" id="IPR020904">
    <property type="entry name" value="Sc_DH/Rdtase_CS"/>
</dbReference>
<accession>A0A1F8B9A3</accession>
<dbReference type="Proteomes" id="UP000176404">
    <property type="component" value="Unassembled WGS sequence"/>
</dbReference>
<feature type="domain" description="Ketoreductase" evidence="3">
    <location>
        <begin position="6"/>
        <end position="190"/>
    </location>
</feature>
<evidence type="ECO:0000259" key="3">
    <source>
        <dbReference type="SMART" id="SM00822"/>
    </source>
</evidence>
<reference evidence="4 5" key="1">
    <citation type="journal article" date="2016" name="Nat. Commun.">
        <title>Thousands of microbial genomes shed light on interconnected biogeochemical processes in an aquifer system.</title>
        <authorList>
            <person name="Anantharaman K."/>
            <person name="Brown C.T."/>
            <person name="Hug L.A."/>
            <person name="Sharon I."/>
            <person name="Castelle C.J."/>
            <person name="Probst A.J."/>
            <person name="Thomas B.C."/>
            <person name="Singh A."/>
            <person name="Wilkins M.J."/>
            <person name="Karaoz U."/>
            <person name="Brodie E.L."/>
            <person name="Williams K.H."/>
            <person name="Hubbard S.S."/>
            <person name="Banfield J.F."/>
        </authorList>
    </citation>
    <scope>NUCLEOTIDE SEQUENCE [LARGE SCALE GENOMIC DNA]</scope>
</reference>
<comment type="similarity">
    <text evidence="1">Belongs to the short-chain dehydrogenases/reductases (SDR) family.</text>
</comment>
<dbReference type="PANTHER" id="PTHR44196:SF1">
    <property type="entry name" value="DEHYDROGENASE_REDUCTASE SDR FAMILY MEMBER 7B"/>
    <property type="match status" value="1"/>
</dbReference>
<dbReference type="PROSITE" id="PS00061">
    <property type="entry name" value="ADH_SHORT"/>
    <property type="match status" value="1"/>
</dbReference>
<gene>
    <name evidence="4" type="ORF">A2892_01035</name>
</gene>
<dbReference type="EMBL" id="MGHD01000003">
    <property type="protein sequence ID" value="OGM60613.1"/>
    <property type="molecule type" value="Genomic_DNA"/>
</dbReference>
<dbReference type="STRING" id="1802517.A2892_01035"/>
<dbReference type="AlphaFoldDB" id="A0A1F8B9A3"/>
<keyword evidence="2" id="KW-0560">Oxidoreductase</keyword>